<evidence type="ECO:0000313" key="3">
    <source>
        <dbReference type="EMBL" id="CAJ0965052.1"/>
    </source>
</evidence>
<dbReference type="Proteomes" id="UP001176940">
    <property type="component" value="Unassembled WGS sequence"/>
</dbReference>
<dbReference type="InterPro" id="IPR050650">
    <property type="entry name" value="Type-II_Cytokine-TF_Rcpt"/>
</dbReference>
<proteinExistence type="predicted"/>
<evidence type="ECO:0000259" key="2">
    <source>
        <dbReference type="Pfam" id="PF01108"/>
    </source>
</evidence>
<keyword evidence="4" id="KW-1185">Reference proteome</keyword>
<keyword evidence="1" id="KW-1133">Transmembrane helix</keyword>
<dbReference type="PANTHER" id="PTHR20859">
    <property type="entry name" value="INTERFERON/INTERLEUKIN RECEPTOR"/>
    <property type="match status" value="1"/>
</dbReference>
<reference evidence="3" key="1">
    <citation type="submission" date="2023-07" db="EMBL/GenBank/DDBJ databases">
        <authorList>
            <person name="Stuckert A."/>
        </authorList>
    </citation>
    <scope>NUCLEOTIDE SEQUENCE</scope>
</reference>
<dbReference type="InterPro" id="IPR013783">
    <property type="entry name" value="Ig-like_fold"/>
</dbReference>
<comment type="caution">
    <text evidence="3">The sequence shown here is derived from an EMBL/GenBank/DDBJ whole genome shotgun (WGS) entry which is preliminary data.</text>
</comment>
<gene>
    <name evidence="3" type="ORF">RIMI_LOCUS19918982</name>
</gene>
<dbReference type="Gene3D" id="2.60.40.10">
    <property type="entry name" value="Immunoglobulins"/>
    <property type="match status" value="1"/>
</dbReference>
<sequence>MLISNDSNVYQKLNHNPTVTFQEKLSRLPSEGLAIGALANDSCDLEVKFSSKNFKNILTWSTPIKKGVRYNVMYTTYGTDTWHEKPECTNITHNWCDLTNETSRKSEQYYGKVVINNQGCNISRQTDRFDPLFDTVLDPPKVNLFLTSTSVTVNLTHIAGDLSSIFDESKISYELAIPGHNNIKFQGPYFKKEIIDLQSNFCISAKLLQPKESIFSNYTCISTKTGLTSEERIHIMLYVLSASLVILVVFGTVYGVHKYIYADNFEKPQILNITSNYNNNIAFVDAHKVIINVINIESKETTIVMADKEEKAQVKTDLYFKDGEFDTSHDSQVTEDDDHGYVSLLVQAPITRTQVSPYDMPHNLVPKTSTASTITLNKEEDLYGRIKCNTIVASIQEKATEEGYQKANMSEEPSTYLPKNDQNFIKPDLVNNELYETEESTIGQDADRIDGADGTDFSDCDTLFVDWSPTSHHLYIPNFQSKPVDEVGTEECQEVDGLLAHLYKPIQRDESSAELTCLEQKWELHVKMQE</sequence>
<evidence type="ECO:0000256" key="1">
    <source>
        <dbReference type="SAM" id="Phobius"/>
    </source>
</evidence>
<dbReference type="EMBL" id="CAUEEQ010065058">
    <property type="protein sequence ID" value="CAJ0965052.1"/>
    <property type="molecule type" value="Genomic_DNA"/>
</dbReference>
<protein>
    <recommendedName>
        <fullName evidence="2">Fibronectin type-III domain-containing protein</fullName>
    </recommendedName>
</protein>
<accession>A0ABN9ME70</accession>
<dbReference type="InterPro" id="IPR003961">
    <property type="entry name" value="FN3_dom"/>
</dbReference>
<keyword evidence="1" id="KW-0812">Transmembrane</keyword>
<dbReference type="PANTHER" id="PTHR20859:SF86">
    <property type="entry name" value="INTERLEUKIN-20 RECEPTOR SUBUNIT ALPHA"/>
    <property type="match status" value="1"/>
</dbReference>
<evidence type="ECO:0000313" key="4">
    <source>
        <dbReference type="Proteomes" id="UP001176940"/>
    </source>
</evidence>
<name>A0ABN9ME70_9NEOB</name>
<keyword evidence="1" id="KW-0472">Membrane</keyword>
<dbReference type="Pfam" id="PF01108">
    <property type="entry name" value="Tissue_fac"/>
    <property type="match status" value="1"/>
</dbReference>
<dbReference type="SUPFAM" id="SSF49265">
    <property type="entry name" value="Fibronectin type III"/>
    <property type="match status" value="2"/>
</dbReference>
<organism evidence="3 4">
    <name type="scientific">Ranitomeya imitator</name>
    <name type="common">mimic poison frog</name>
    <dbReference type="NCBI Taxonomy" id="111125"/>
    <lineage>
        <taxon>Eukaryota</taxon>
        <taxon>Metazoa</taxon>
        <taxon>Chordata</taxon>
        <taxon>Craniata</taxon>
        <taxon>Vertebrata</taxon>
        <taxon>Euteleostomi</taxon>
        <taxon>Amphibia</taxon>
        <taxon>Batrachia</taxon>
        <taxon>Anura</taxon>
        <taxon>Neobatrachia</taxon>
        <taxon>Hyloidea</taxon>
        <taxon>Dendrobatidae</taxon>
        <taxon>Dendrobatinae</taxon>
        <taxon>Ranitomeya</taxon>
    </lineage>
</organism>
<dbReference type="InterPro" id="IPR036116">
    <property type="entry name" value="FN3_sf"/>
</dbReference>
<feature type="domain" description="Fibronectin type-III" evidence="2">
    <location>
        <begin position="46"/>
        <end position="114"/>
    </location>
</feature>
<feature type="transmembrane region" description="Helical" evidence="1">
    <location>
        <begin position="235"/>
        <end position="256"/>
    </location>
</feature>